<proteinExistence type="inferred from homology"/>
<evidence type="ECO:0000256" key="5">
    <source>
        <dbReference type="ARBA" id="ARBA00024934"/>
    </source>
</evidence>
<accession>A0A1W1XVW7</accession>
<evidence type="ECO:0000313" key="8">
    <source>
        <dbReference type="EMBL" id="SMC27691.1"/>
    </source>
</evidence>
<dbReference type="InterPro" id="IPR001444">
    <property type="entry name" value="Flag_bb_rod_N"/>
</dbReference>
<dbReference type="PROSITE" id="PS00588">
    <property type="entry name" value="FLAGELLA_BB_ROD"/>
    <property type="match status" value="1"/>
</dbReference>
<dbReference type="GO" id="GO:0030694">
    <property type="term" value="C:bacterial-type flagellum basal body, rod"/>
    <property type="evidence" value="ECO:0007669"/>
    <property type="project" value="InterPro"/>
</dbReference>
<dbReference type="InterPro" id="IPR019776">
    <property type="entry name" value="Flagellar_basal_body_rod_CS"/>
</dbReference>
<keyword evidence="8" id="KW-0969">Cilium</keyword>
<evidence type="ECO:0000256" key="6">
    <source>
        <dbReference type="PIRNR" id="PIRNR002889"/>
    </source>
</evidence>
<evidence type="ECO:0000259" key="7">
    <source>
        <dbReference type="Pfam" id="PF00460"/>
    </source>
</evidence>
<dbReference type="STRING" id="1121001.SAMN02745857_02942"/>
<comment type="function">
    <text evidence="5 6">Structural component of flagellum, the bacterial motility apparatus. Part of the rod structure of flagellar basal body.</text>
</comment>
<keyword evidence="4 6" id="KW-0975">Bacterial flagellum</keyword>
<keyword evidence="8" id="KW-0282">Flagellum</keyword>
<protein>
    <recommendedName>
        <fullName evidence="3 6">Flagellar basal body rod protein FlgB</fullName>
    </recommendedName>
</protein>
<organism evidence="8 9">
    <name type="scientific">Andreprevotia lacus DSM 23236</name>
    <dbReference type="NCBI Taxonomy" id="1121001"/>
    <lineage>
        <taxon>Bacteria</taxon>
        <taxon>Pseudomonadati</taxon>
        <taxon>Pseudomonadota</taxon>
        <taxon>Betaproteobacteria</taxon>
        <taxon>Neisseriales</taxon>
        <taxon>Chitinibacteraceae</taxon>
        <taxon>Andreprevotia</taxon>
    </lineage>
</organism>
<reference evidence="8 9" key="1">
    <citation type="submission" date="2017-04" db="EMBL/GenBank/DDBJ databases">
        <authorList>
            <person name="Afonso C.L."/>
            <person name="Miller P.J."/>
            <person name="Scott M.A."/>
            <person name="Spackman E."/>
            <person name="Goraichik I."/>
            <person name="Dimitrov K.M."/>
            <person name="Suarez D.L."/>
            <person name="Swayne D.E."/>
        </authorList>
    </citation>
    <scope>NUCLEOTIDE SEQUENCE [LARGE SCALE GENOMIC DNA]</scope>
    <source>
        <strain evidence="8 9">DSM 23236</strain>
    </source>
</reference>
<name>A0A1W1XVW7_9NEIS</name>
<evidence type="ECO:0000256" key="2">
    <source>
        <dbReference type="ARBA" id="ARBA00009677"/>
    </source>
</evidence>
<evidence type="ECO:0000313" key="9">
    <source>
        <dbReference type="Proteomes" id="UP000192761"/>
    </source>
</evidence>
<keyword evidence="9" id="KW-1185">Reference proteome</keyword>
<feature type="domain" description="Flagellar basal body rod protein N-terminal" evidence="7">
    <location>
        <begin position="10"/>
        <end position="40"/>
    </location>
</feature>
<dbReference type="Proteomes" id="UP000192761">
    <property type="component" value="Unassembled WGS sequence"/>
</dbReference>
<evidence type="ECO:0000256" key="4">
    <source>
        <dbReference type="ARBA" id="ARBA00023143"/>
    </source>
</evidence>
<dbReference type="GO" id="GO:0071973">
    <property type="term" value="P:bacterial-type flagellum-dependent cell motility"/>
    <property type="evidence" value="ECO:0007669"/>
    <property type="project" value="InterPro"/>
</dbReference>
<dbReference type="OrthoDB" id="9133466at2"/>
<dbReference type="EMBL" id="FWXD01000018">
    <property type="protein sequence ID" value="SMC27691.1"/>
    <property type="molecule type" value="Genomic_DNA"/>
</dbReference>
<dbReference type="NCBIfam" id="TIGR01396">
    <property type="entry name" value="FlgB"/>
    <property type="match status" value="1"/>
</dbReference>
<dbReference type="AlphaFoldDB" id="A0A1W1XVW7"/>
<evidence type="ECO:0000256" key="1">
    <source>
        <dbReference type="ARBA" id="ARBA00004117"/>
    </source>
</evidence>
<gene>
    <name evidence="8" type="ORF">SAMN02745857_02942</name>
</gene>
<dbReference type="PIRSF" id="PIRSF002889">
    <property type="entry name" value="Rod_FlgB"/>
    <property type="match status" value="1"/>
</dbReference>
<comment type="similarity">
    <text evidence="2 6">Belongs to the flagella basal body rod proteins family.</text>
</comment>
<dbReference type="InterPro" id="IPR006300">
    <property type="entry name" value="FlgB"/>
</dbReference>
<comment type="subcellular location">
    <subcellularLocation>
        <location evidence="1 6">Bacterial flagellum basal body</location>
    </subcellularLocation>
</comment>
<evidence type="ECO:0000256" key="3">
    <source>
        <dbReference type="ARBA" id="ARBA00014376"/>
    </source>
</evidence>
<dbReference type="Pfam" id="PF00460">
    <property type="entry name" value="Flg_bb_rod"/>
    <property type="match status" value="1"/>
</dbReference>
<dbReference type="RefSeq" id="WP_084091570.1">
    <property type="nucleotide sequence ID" value="NZ_FWXD01000018.1"/>
</dbReference>
<sequence length="126" mass="13117">MLDSIGSVTLDLASKALDAASLRHQAIAANIANANTAGYKPFSVSFEDQLDAVRSDLAAGRAISPSDLAGVAARLEQASTAQAEGGGNLDLQAAELSQNVVRYQSLLKGVSHHYAILNLLINDGKR</sequence>
<comment type="subunit">
    <text evidence="6">The basal body constitutes a major portion of the flagellar organelle and consists of a number of rings mounted on a central rod.</text>
</comment>
<keyword evidence="8" id="KW-0966">Cell projection</keyword>